<reference evidence="6" key="1">
    <citation type="journal article" date="2019" name="Int. J. Syst. Evol. Microbiol.">
        <title>The Global Catalogue of Microorganisms (GCM) 10K type strain sequencing project: providing services to taxonomists for standard genome sequencing and annotation.</title>
        <authorList>
            <consortium name="The Broad Institute Genomics Platform"/>
            <consortium name="The Broad Institute Genome Sequencing Center for Infectious Disease"/>
            <person name="Wu L."/>
            <person name="Ma J."/>
        </authorList>
    </citation>
    <scope>NUCLEOTIDE SEQUENCE [LARGE SCALE GENOMIC DNA]</scope>
    <source>
        <strain evidence="6">KCTC 42211</strain>
    </source>
</reference>
<dbReference type="Proteomes" id="UP001595724">
    <property type="component" value="Unassembled WGS sequence"/>
</dbReference>
<evidence type="ECO:0000256" key="1">
    <source>
        <dbReference type="ARBA" id="ARBA00022722"/>
    </source>
</evidence>
<feature type="region of interest" description="Disordered" evidence="3">
    <location>
        <begin position="79"/>
        <end position="100"/>
    </location>
</feature>
<gene>
    <name evidence="5" type="ORF">ACFOM9_10375</name>
</gene>
<dbReference type="InterPro" id="IPR016191">
    <property type="entry name" value="Ribonuclease/ribotoxin"/>
</dbReference>
<name>A0ABV7UU01_9GAMM</name>
<dbReference type="Pfam" id="PF00545">
    <property type="entry name" value="Ribonuclease"/>
    <property type="match status" value="1"/>
</dbReference>
<feature type="compositionally biased region" description="Low complexity" evidence="3">
    <location>
        <begin position="30"/>
        <end position="41"/>
    </location>
</feature>
<evidence type="ECO:0000313" key="5">
    <source>
        <dbReference type="EMBL" id="MFC3660471.1"/>
    </source>
</evidence>
<feature type="compositionally biased region" description="Polar residues" evidence="3">
    <location>
        <begin position="48"/>
        <end position="58"/>
    </location>
</feature>
<proteinExistence type="predicted"/>
<accession>A0ABV7UU01</accession>
<keyword evidence="6" id="KW-1185">Reference proteome</keyword>
<evidence type="ECO:0000256" key="4">
    <source>
        <dbReference type="SAM" id="SignalP"/>
    </source>
</evidence>
<dbReference type="Gene3D" id="3.10.450.30">
    <property type="entry name" value="Microbial ribonucleases"/>
    <property type="match status" value="1"/>
</dbReference>
<dbReference type="InterPro" id="IPR000026">
    <property type="entry name" value="N1-like"/>
</dbReference>
<evidence type="ECO:0000313" key="6">
    <source>
        <dbReference type="Proteomes" id="UP001595724"/>
    </source>
</evidence>
<dbReference type="RefSeq" id="WP_386709963.1">
    <property type="nucleotide sequence ID" value="NZ_JBHRYF010000008.1"/>
</dbReference>
<keyword evidence="4" id="KW-0732">Signal</keyword>
<dbReference type="SUPFAM" id="SSF53933">
    <property type="entry name" value="Microbial ribonucleases"/>
    <property type="match status" value="1"/>
</dbReference>
<evidence type="ECO:0000256" key="3">
    <source>
        <dbReference type="SAM" id="MobiDB-lite"/>
    </source>
</evidence>
<keyword evidence="2" id="KW-0378">Hydrolase</keyword>
<evidence type="ECO:0000256" key="2">
    <source>
        <dbReference type="ARBA" id="ARBA00022801"/>
    </source>
</evidence>
<feature type="region of interest" description="Disordered" evidence="3">
    <location>
        <begin position="30"/>
        <end position="61"/>
    </location>
</feature>
<dbReference type="EMBL" id="JBHRYF010000008">
    <property type="protein sequence ID" value="MFC3660471.1"/>
    <property type="molecule type" value="Genomic_DNA"/>
</dbReference>
<protein>
    <submittedName>
        <fullName evidence="5">Ribonuclease domain-containing protein</fullName>
    </submittedName>
</protein>
<organism evidence="5 6">
    <name type="scientific">Luteimonas notoginsengisoli</name>
    <dbReference type="NCBI Taxonomy" id="1578200"/>
    <lineage>
        <taxon>Bacteria</taxon>
        <taxon>Pseudomonadati</taxon>
        <taxon>Pseudomonadota</taxon>
        <taxon>Gammaproteobacteria</taxon>
        <taxon>Lysobacterales</taxon>
        <taxon>Lysobacteraceae</taxon>
        <taxon>Luteimonas</taxon>
    </lineage>
</organism>
<keyword evidence="1" id="KW-0540">Nuclease</keyword>
<feature type="chain" id="PRO_5045573357" evidence="4">
    <location>
        <begin position="21"/>
        <end position="160"/>
    </location>
</feature>
<feature type="signal peptide" evidence="4">
    <location>
        <begin position="1"/>
        <end position="20"/>
    </location>
</feature>
<comment type="caution">
    <text evidence="5">The sequence shown here is derived from an EMBL/GenBank/DDBJ whole genome shotgun (WGS) entry which is preliminary data.</text>
</comment>
<sequence length="160" mass="17864">MRRHAWLLIGMLLLGLWAWAQRDTHAPAVDAPAHPAAGAHDPLPPGATSTRAQPTSSAHAGYPDWLPVEALDTLALIERGGPYPHRQDGAGFQNRERRLPSQPRGYYREFTVRTPGSRDRGARRIVSGGGMSDGSRPVEFFYTADHYRTFRRFVPAEPRR</sequence>